<dbReference type="CDD" id="cd00037">
    <property type="entry name" value="CLECT"/>
    <property type="match status" value="1"/>
</dbReference>
<proteinExistence type="evidence at transcript level"/>
<evidence type="ECO:0000313" key="4">
    <source>
        <dbReference type="EMBL" id="ANS83633.1"/>
    </source>
</evidence>
<keyword evidence="2" id="KW-0732">Signal</keyword>
<evidence type="ECO:0000259" key="3">
    <source>
        <dbReference type="PROSITE" id="PS50041"/>
    </source>
</evidence>
<dbReference type="EMBL" id="KT276515">
    <property type="protein sequence ID" value="ANS83633.1"/>
    <property type="molecule type" value="mRNA"/>
</dbReference>
<protein>
    <submittedName>
        <fullName evidence="4">C-type lectin</fullName>
    </submittedName>
</protein>
<dbReference type="SUPFAM" id="SSF56436">
    <property type="entry name" value="C-type lectin-like"/>
    <property type="match status" value="1"/>
</dbReference>
<dbReference type="SMART" id="SM00034">
    <property type="entry name" value="CLECT"/>
    <property type="match status" value="1"/>
</dbReference>
<name>A0A1B1NJ02_MERMT</name>
<dbReference type="InterPro" id="IPR016186">
    <property type="entry name" value="C-type_lectin-like/link_sf"/>
</dbReference>
<feature type="domain" description="C-type lectin" evidence="3">
    <location>
        <begin position="28"/>
        <end position="142"/>
    </location>
</feature>
<dbReference type="Gene3D" id="3.10.100.10">
    <property type="entry name" value="Mannose-Binding Protein A, subunit A"/>
    <property type="match status" value="1"/>
</dbReference>
<dbReference type="PROSITE" id="PS00615">
    <property type="entry name" value="C_TYPE_LECTIN_1"/>
    <property type="match status" value="1"/>
</dbReference>
<reference evidence="4" key="1">
    <citation type="submission" date="2015-07" db="EMBL/GenBank/DDBJ databases">
        <title>Analysis on cloning and sequence characteristics of C-type lectin gene in hard clam Meretrix meretrix.</title>
        <authorList>
            <person name="Li H."/>
            <person name="Zhang J."/>
        </authorList>
    </citation>
    <scope>NUCLEOTIDE SEQUENCE</scope>
</reference>
<dbReference type="PANTHER" id="PTHR22803">
    <property type="entry name" value="MANNOSE, PHOSPHOLIPASE, LECTIN RECEPTOR RELATED"/>
    <property type="match status" value="1"/>
</dbReference>
<feature type="chain" id="PRO_5008527895" evidence="2">
    <location>
        <begin position="20"/>
        <end position="161"/>
    </location>
</feature>
<organism evidence="4">
    <name type="scientific">Meretrix meretrix</name>
    <name type="common">Asiatic hard clam</name>
    <name type="synonym">Venus meretrix</name>
    <dbReference type="NCBI Taxonomy" id="291251"/>
    <lineage>
        <taxon>Eukaryota</taxon>
        <taxon>Metazoa</taxon>
        <taxon>Spiralia</taxon>
        <taxon>Lophotrochozoa</taxon>
        <taxon>Mollusca</taxon>
        <taxon>Bivalvia</taxon>
        <taxon>Autobranchia</taxon>
        <taxon>Heteroconchia</taxon>
        <taxon>Euheterodonta</taxon>
        <taxon>Imparidentia</taxon>
        <taxon>Neoheterodontei</taxon>
        <taxon>Venerida</taxon>
        <taxon>Veneroidea</taxon>
        <taxon>Veneridae</taxon>
        <taxon>Meretrix</taxon>
    </lineage>
</organism>
<dbReference type="InterPro" id="IPR050111">
    <property type="entry name" value="C-type_lectin/snaclec_domain"/>
</dbReference>
<dbReference type="GO" id="GO:0030246">
    <property type="term" value="F:carbohydrate binding"/>
    <property type="evidence" value="ECO:0007669"/>
    <property type="project" value="UniProtKB-KW"/>
</dbReference>
<dbReference type="AlphaFoldDB" id="A0A1B1NJ02"/>
<accession>A0A1B1NJ02</accession>
<evidence type="ECO:0000256" key="2">
    <source>
        <dbReference type="SAM" id="SignalP"/>
    </source>
</evidence>
<evidence type="ECO:0000256" key="1">
    <source>
        <dbReference type="ARBA" id="ARBA00023157"/>
    </source>
</evidence>
<feature type="signal peptide" evidence="2">
    <location>
        <begin position="1"/>
        <end position="19"/>
    </location>
</feature>
<sequence length="161" mass="18650">MGLVQIVVCFSAFLAIAYSACPTGWKHYAGKCYKFSTGKQNWVNARSMCKFHNSDLIEIETETEQQWVRQQALKFNHTDLDDGFWIGGTDWAKEGTWIWEPSQKPISYIVWGQGQPNNRNNSENCLASMKYFDYIWSDEFCDWDRLQYICEMAETSGPIVG</sequence>
<keyword evidence="1" id="KW-1015">Disulfide bond</keyword>
<dbReference type="InterPro" id="IPR018378">
    <property type="entry name" value="C-type_lectin_CS"/>
</dbReference>
<dbReference type="InterPro" id="IPR001304">
    <property type="entry name" value="C-type_lectin-like"/>
</dbReference>
<keyword evidence="4" id="KW-0430">Lectin</keyword>
<dbReference type="PROSITE" id="PS50041">
    <property type="entry name" value="C_TYPE_LECTIN_2"/>
    <property type="match status" value="1"/>
</dbReference>
<dbReference type="Pfam" id="PF00059">
    <property type="entry name" value="Lectin_C"/>
    <property type="match status" value="1"/>
</dbReference>
<dbReference type="InterPro" id="IPR016187">
    <property type="entry name" value="CTDL_fold"/>
</dbReference>